<dbReference type="GO" id="GO:0000166">
    <property type="term" value="F:nucleotide binding"/>
    <property type="evidence" value="ECO:0007669"/>
    <property type="project" value="UniProtKB-KW"/>
</dbReference>
<gene>
    <name evidence="6" type="ORF">EPK99_16230</name>
</gene>
<keyword evidence="7" id="KW-1185">Reference proteome</keyword>
<dbReference type="GO" id="GO:0016787">
    <property type="term" value="F:hydrolase activity"/>
    <property type="evidence" value="ECO:0007669"/>
    <property type="project" value="UniProtKB-KW"/>
</dbReference>
<dbReference type="InterPro" id="IPR008201">
    <property type="entry name" value="HepT-like"/>
</dbReference>
<keyword evidence="4" id="KW-0547">Nucleotide-binding</keyword>
<evidence type="ECO:0000256" key="4">
    <source>
        <dbReference type="ARBA" id="ARBA00022741"/>
    </source>
</evidence>
<dbReference type="PANTHER" id="PTHR34139">
    <property type="entry name" value="UPF0331 PROTEIN MJ0127"/>
    <property type="match status" value="1"/>
</dbReference>
<dbReference type="AlphaFoldDB" id="A0A444LGZ7"/>
<name>A0A444LGZ7_9HYPH</name>
<evidence type="ECO:0000313" key="6">
    <source>
        <dbReference type="EMBL" id="RWX77340.1"/>
    </source>
</evidence>
<accession>A0A444LGZ7</accession>
<evidence type="ECO:0000256" key="3">
    <source>
        <dbReference type="ARBA" id="ARBA00022722"/>
    </source>
</evidence>
<comment type="caution">
    <text evidence="6">The sequence shown here is derived from an EMBL/GenBank/DDBJ whole genome shotgun (WGS) entry which is preliminary data.</text>
</comment>
<evidence type="ECO:0000256" key="1">
    <source>
        <dbReference type="ARBA" id="ARBA00022553"/>
    </source>
</evidence>
<keyword evidence="2" id="KW-1277">Toxin-antitoxin system</keyword>
<evidence type="ECO:0000313" key="7">
    <source>
        <dbReference type="Proteomes" id="UP000287687"/>
    </source>
</evidence>
<dbReference type="GO" id="GO:0110001">
    <property type="term" value="C:toxin-antitoxin complex"/>
    <property type="evidence" value="ECO:0007669"/>
    <property type="project" value="InterPro"/>
</dbReference>
<dbReference type="Proteomes" id="UP000287687">
    <property type="component" value="Unassembled WGS sequence"/>
</dbReference>
<evidence type="ECO:0000256" key="5">
    <source>
        <dbReference type="ARBA" id="ARBA00022801"/>
    </source>
</evidence>
<dbReference type="InterPro" id="IPR051813">
    <property type="entry name" value="HepT_RNase_toxin"/>
</dbReference>
<dbReference type="EMBL" id="SBIP01000003">
    <property type="protein sequence ID" value="RWX77340.1"/>
    <property type="molecule type" value="Genomic_DNA"/>
</dbReference>
<keyword evidence="1" id="KW-0597">Phosphoprotein</keyword>
<dbReference type="GO" id="GO:0004540">
    <property type="term" value="F:RNA nuclease activity"/>
    <property type="evidence" value="ECO:0007669"/>
    <property type="project" value="InterPro"/>
</dbReference>
<keyword evidence="5" id="KW-0378">Hydrolase</keyword>
<dbReference type="PANTHER" id="PTHR34139:SF1">
    <property type="entry name" value="RNASE MJ1380-RELATED"/>
    <property type="match status" value="1"/>
</dbReference>
<organism evidence="6 7">
    <name type="scientific">Neorhizobium lilium</name>
    <dbReference type="NCBI Taxonomy" id="2503024"/>
    <lineage>
        <taxon>Bacteria</taxon>
        <taxon>Pseudomonadati</taxon>
        <taxon>Pseudomonadota</taxon>
        <taxon>Alphaproteobacteria</taxon>
        <taxon>Hyphomicrobiales</taxon>
        <taxon>Rhizobiaceae</taxon>
        <taxon>Rhizobium/Agrobacterium group</taxon>
        <taxon>Neorhizobium</taxon>
    </lineage>
</organism>
<reference evidence="6 7" key="1">
    <citation type="submission" date="2019-01" db="EMBL/GenBank/DDBJ databases">
        <title>The draft genome of Rhizobium sp. 24NR.</title>
        <authorList>
            <person name="Liu L."/>
            <person name="Liang L."/>
            <person name="Shi S."/>
            <person name="Xu L."/>
            <person name="Wang X."/>
            <person name="Li L."/>
            <person name="Zhang X."/>
        </authorList>
    </citation>
    <scope>NUCLEOTIDE SEQUENCE [LARGE SCALE GENOMIC DNA]</scope>
    <source>
        <strain evidence="6 7">24NR</strain>
    </source>
</reference>
<keyword evidence="3" id="KW-0540">Nuclease</keyword>
<protein>
    <submittedName>
        <fullName evidence="6">DUF86 domain-containing protein</fullName>
    </submittedName>
</protein>
<sequence>MRDIVENGTSVLDYTKDLDFEGYISNRLVCDATERCLARVSEAAVKLDTLAEELFPNHDWLAMRHLGNVLRHDYSGVMDSVIWIIRNDRLPPLLADLETFLAQYPDDQEML</sequence>
<proteinExistence type="predicted"/>
<dbReference type="OrthoDB" id="4829434at2"/>
<dbReference type="Pfam" id="PF01934">
    <property type="entry name" value="HepT-like"/>
    <property type="match status" value="1"/>
</dbReference>
<evidence type="ECO:0000256" key="2">
    <source>
        <dbReference type="ARBA" id="ARBA00022649"/>
    </source>
</evidence>